<dbReference type="InterPro" id="IPR018497">
    <property type="entry name" value="Peptidase_M13_C"/>
</dbReference>
<keyword evidence="9" id="KW-1133">Transmembrane helix</keyword>
<comment type="caution">
    <text evidence="12">The sequence shown here is derived from an EMBL/GenBank/DDBJ whole genome shotgun (WGS) entry which is preliminary data.</text>
</comment>
<dbReference type="Gene3D" id="1.10.1380.10">
    <property type="entry name" value="Neutral endopeptidase , domain2"/>
    <property type="match status" value="2"/>
</dbReference>
<keyword evidence="13" id="KW-1185">Reference proteome</keyword>
<name>A0AAW1MYW5_POPJA</name>
<dbReference type="PROSITE" id="PS51885">
    <property type="entry name" value="NEPRILYSIN"/>
    <property type="match status" value="1"/>
</dbReference>
<keyword evidence="7" id="KW-0862">Zinc</keyword>
<dbReference type="GO" id="GO:0046872">
    <property type="term" value="F:metal ion binding"/>
    <property type="evidence" value="ECO:0007669"/>
    <property type="project" value="UniProtKB-KW"/>
</dbReference>
<dbReference type="EMBL" id="JASPKY010000027">
    <property type="protein sequence ID" value="KAK9751603.1"/>
    <property type="molecule type" value="Genomic_DNA"/>
</dbReference>
<dbReference type="InterPro" id="IPR000718">
    <property type="entry name" value="Peptidase_M13"/>
</dbReference>
<evidence type="ECO:0000256" key="6">
    <source>
        <dbReference type="ARBA" id="ARBA00022801"/>
    </source>
</evidence>
<evidence type="ECO:0000256" key="9">
    <source>
        <dbReference type="SAM" id="Phobius"/>
    </source>
</evidence>
<comment type="subcellular location">
    <subcellularLocation>
        <location evidence="2">Cell membrane</location>
        <topology evidence="2">Single-pass type II membrane protein</topology>
    </subcellularLocation>
</comment>
<reference evidence="12 13" key="1">
    <citation type="journal article" date="2024" name="BMC Genomics">
        <title>De novo assembly and annotation of Popillia japonica's genome with initial clues to its potential as an invasive pest.</title>
        <authorList>
            <person name="Cucini C."/>
            <person name="Boschi S."/>
            <person name="Funari R."/>
            <person name="Cardaioli E."/>
            <person name="Iannotti N."/>
            <person name="Marturano G."/>
            <person name="Paoli F."/>
            <person name="Bruttini M."/>
            <person name="Carapelli A."/>
            <person name="Frati F."/>
            <person name="Nardi F."/>
        </authorList>
    </citation>
    <scope>NUCLEOTIDE SEQUENCE [LARGE SCALE GENOMIC DNA]</scope>
    <source>
        <strain evidence="12">DMR45628</strain>
    </source>
</reference>
<dbReference type="InterPro" id="IPR024079">
    <property type="entry name" value="MetalloPept_cat_dom_sf"/>
</dbReference>
<evidence type="ECO:0000256" key="1">
    <source>
        <dbReference type="ARBA" id="ARBA00001947"/>
    </source>
</evidence>
<evidence type="ECO:0000256" key="8">
    <source>
        <dbReference type="ARBA" id="ARBA00023049"/>
    </source>
</evidence>
<feature type="domain" description="Peptidase M13 N-terminal" evidence="11">
    <location>
        <begin position="81"/>
        <end position="311"/>
    </location>
</feature>
<protein>
    <submittedName>
        <fullName evidence="12">Peptidase family M13</fullName>
    </submittedName>
</protein>
<evidence type="ECO:0000313" key="12">
    <source>
        <dbReference type="EMBL" id="KAK9751603.1"/>
    </source>
</evidence>
<dbReference type="GO" id="GO:0004222">
    <property type="term" value="F:metalloendopeptidase activity"/>
    <property type="evidence" value="ECO:0007669"/>
    <property type="project" value="InterPro"/>
</dbReference>
<evidence type="ECO:0000313" key="13">
    <source>
        <dbReference type="Proteomes" id="UP001458880"/>
    </source>
</evidence>
<evidence type="ECO:0000259" key="11">
    <source>
        <dbReference type="Pfam" id="PF05649"/>
    </source>
</evidence>
<keyword evidence="5" id="KW-0479">Metal-binding</keyword>
<dbReference type="PANTHER" id="PTHR11733:SF224">
    <property type="entry name" value="NEPRILYSIN-2"/>
    <property type="match status" value="1"/>
</dbReference>
<dbReference type="GO" id="GO:0016485">
    <property type="term" value="P:protein processing"/>
    <property type="evidence" value="ECO:0007669"/>
    <property type="project" value="TreeGrafter"/>
</dbReference>
<feature type="domain" description="Peptidase M13 C-terminal" evidence="10">
    <location>
        <begin position="544"/>
        <end position="744"/>
    </location>
</feature>
<comment type="cofactor">
    <cofactor evidence="1">
        <name>Zn(2+)</name>
        <dbReference type="ChEBI" id="CHEBI:29105"/>
    </cofactor>
</comment>
<evidence type="ECO:0000256" key="7">
    <source>
        <dbReference type="ARBA" id="ARBA00022833"/>
    </source>
</evidence>
<gene>
    <name evidence="12" type="ORF">QE152_g4900</name>
</gene>
<dbReference type="Proteomes" id="UP001458880">
    <property type="component" value="Unassembled WGS sequence"/>
</dbReference>
<comment type="similarity">
    <text evidence="3">Belongs to the peptidase M13 family.</text>
</comment>
<organism evidence="12 13">
    <name type="scientific">Popillia japonica</name>
    <name type="common">Japanese beetle</name>
    <dbReference type="NCBI Taxonomy" id="7064"/>
    <lineage>
        <taxon>Eukaryota</taxon>
        <taxon>Metazoa</taxon>
        <taxon>Ecdysozoa</taxon>
        <taxon>Arthropoda</taxon>
        <taxon>Hexapoda</taxon>
        <taxon>Insecta</taxon>
        <taxon>Pterygota</taxon>
        <taxon>Neoptera</taxon>
        <taxon>Endopterygota</taxon>
        <taxon>Coleoptera</taxon>
        <taxon>Polyphaga</taxon>
        <taxon>Scarabaeiformia</taxon>
        <taxon>Scarabaeidae</taxon>
        <taxon>Rutelinae</taxon>
        <taxon>Popillia</taxon>
    </lineage>
</organism>
<keyword evidence="6" id="KW-0378">Hydrolase</keyword>
<feature type="domain" description="Peptidase M13 N-terminal" evidence="11">
    <location>
        <begin position="312"/>
        <end position="486"/>
    </location>
</feature>
<feature type="transmembrane region" description="Helical" evidence="9">
    <location>
        <begin position="30"/>
        <end position="51"/>
    </location>
</feature>
<evidence type="ECO:0000256" key="3">
    <source>
        <dbReference type="ARBA" id="ARBA00007357"/>
    </source>
</evidence>
<dbReference type="Gene3D" id="3.40.390.10">
    <property type="entry name" value="Collagenase (Catalytic Domain)"/>
    <property type="match status" value="2"/>
</dbReference>
<evidence type="ECO:0000256" key="5">
    <source>
        <dbReference type="ARBA" id="ARBA00022723"/>
    </source>
</evidence>
<accession>A0AAW1MYW5</accession>
<dbReference type="Pfam" id="PF05649">
    <property type="entry name" value="Peptidase_M13_N"/>
    <property type="match status" value="2"/>
</dbReference>
<dbReference type="CDD" id="cd08662">
    <property type="entry name" value="M13"/>
    <property type="match status" value="1"/>
</dbReference>
<keyword evidence="8" id="KW-0482">Metalloprotease</keyword>
<dbReference type="InterPro" id="IPR008753">
    <property type="entry name" value="Peptidase_M13_N"/>
</dbReference>
<evidence type="ECO:0000256" key="4">
    <source>
        <dbReference type="ARBA" id="ARBA00022670"/>
    </source>
</evidence>
<dbReference type="InterPro" id="IPR042089">
    <property type="entry name" value="Peptidase_M13_dom_2"/>
</dbReference>
<keyword evidence="4" id="KW-0645">Protease</keyword>
<dbReference type="PANTHER" id="PTHR11733">
    <property type="entry name" value="ZINC METALLOPROTEASE FAMILY M13 NEPRILYSIN-RELATED"/>
    <property type="match status" value="1"/>
</dbReference>
<keyword evidence="9" id="KW-0812">Transmembrane</keyword>
<sequence>MNFNYVMRSEDEYGSNKFWWKRRTGMERRLVIVATITTIAMVGLLVALLVIQADRYVVCDSPNCVRAANELLSYIDGNVAPCDDFYQFACGNFFRDTNSDDDKSSSMKEIMDNILINQIREMIEVAVKKDDKPSVAKTKAFYRGCMNESGNDSQALKIMRDILKDIGGWPTIDANWRENDFEWYRATSKLRRYGYTFDLFLSVEIGINDHQDDEHIIEIRPPRSHRLELNDRFKDLYLSYITNISATLGAPKNRAEREARDVLEFQEGLRKVIKRSEERNKKEHVFSPRTISQLHYEIPTVPWFDYINQTLQFPPRTISQLHYEIPTVPWFDYINQTLQFPGVQITANEVINVPDIMYIKELRDLLRRAQKRIQANFISWRFVQDFVEYLPKPYRKSKQRYIDMTNGYRPKSRWEFCLKSVENVMAFTLKDLYIQAFITEDIKENVRSMTEIIRRRFDKRIKKFDWLDEYGVQNAKEKIASVVSFVADFDHSYHKIEAAYKNIEIHEDRFLLSLLQLRKIKKDLEYAQINEAVTHEREDKTRIYNFRENRLVVPVDYLHGIYYDIYRPNYMNYAALGAIIARELSNMFLEGRNYDVRGTRLERTSSESLVNYYRKIKCHGEQFVSFYIPEVKRMVNGSLIQIEDLAEIAGLRFAYDAYLFWSSNNDLEANIPGLNYTQAQIFWITTVLQQCVRETPEKTEEILSADNITLSRFRVNGALRNLEQFTNAFHCPLDSPMNPAKKCKMW</sequence>
<evidence type="ECO:0000256" key="2">
    <source>
        <dbReference type="ARBA" id="ARBA00004401"/>
    </source>
</evidence>
<proteinExistence type="inferred from homology"/>
<keyword evidence="9" id="KW-0472">Membrane</keyword>
<dbReference type="GO" id="GO:0005886">
    <property type="term" value="C:plasma membrane"/>
    <property type="evidence" value="ECO:0007669"/>
    <property type="project" value="UniProtKB-SubCell"/>
</dbReference>
<evidence type="ECO:0000259" key="10">
    <source>
        <dbReference type="Pfam" id="PF01431"/>
    </source>
</evidence>
<dbReference type="AlphaFoldDB" id="A0AAW1MYW5"/>
<dbReference type="Pfam" id="PF01431">
    <property type="entry name" value="Peptidase_M13"/>
    <property type="match status" value="1"/>
</dbReference>
<dbReference type="SUPFAM" id="SSF55486">
    <property type="entry name" value="Metalloproteases ('zincins'), catalytic domain"/>
    <property type="match status" value="2"/>
</dbReference>